<proteinExistence type="predicted"/>
<organism evidence="4 5">
    <name type="scientific">Fragilariopsis cylindrus CCMP1102</name>
    <dbReference type="NCBI Taxonomy" id="635003"/>
    <lineage>
        <taxon>Eukaryota</taxon>
        <taxon>Sar</taxon>
        <taxon>Stramenopiles</taxon>
        <taxon>Ochrophyta</taxon>
        <taxon>Bacillariophyta</taxon>
        <taxon>Bacillariophyceae</taxon>
        <taxon>Bacillariophycidae</taxon>
        <taxon>Bacillariales</taxon>
        <taxon>Bacillariaceae</taxon>
        <taxon>Fragilariopsis</taxon>
    </lineage>
</organism>
<dbReference type="InterPro" id="IPR036875">
    <property type="entry name" value="Znf_CCHC_sf"/>
</dbReference>
<dbReference type="SUPFAM" id="SSF57756">
    <property type="entry name" value="Retrovirus zinc finger-like domains"/>
    <property type="match status" value="1"/>
</dbReference>
<dbReference type="AlphaFoldDB" id="A0A1E7FM43"/>
<keyword evidence="5" id="KW-1185">Reference proteome</keyword>
<accession>A0A1E7FM43</accession>
<dbReference type="PROSITE" id="PS50158">
    <property type="entry name" value="ZF_CCHC"/>
    <property type="match status" value="1"/>
</dbReference>
<dbReference type="OrthoDB" id="57089at2759"/>
<feature type="compositionally biased region" description="Basic and acidic residues" evidence="2">
    <location>
        <begin position="448"/>
        <end position="463"/>
    </location>
</feature>
<protein>
    <recommendedName>
        <fullName evidence="3">CCHC-type domain-containing protein</fullName>
    </recommendedName>
</protein>
<dbReference type="InParanoid" id="A0A1E7FM43"/>
<sequence length="581" mass="64449">MEIDSSSHQTPPNDNDTAGEVAYHDTIQRANSDPSHHSSTASVPISTIPFNLNVSPTTNVPITVAIPSTMNSLSLKLGGLTISTISESTEQARSSTGALYSKAIRATYDDDKKGKLDLLKLVQSKQQQPYVATSISVNDPEKLLNHYSLSKLNKECAQNLNVYDLLGPFQTIVFPTVPGGKVLNKDVSGNYLTHDLFNNTFQVTAQQVADSSRWYSGYTLPADRFQEDLEWSLAYFKNNVDAALYARIHSKLLTFDERCRGGPLFFKLLNDETTTNSDANKKALIVIVDTYKIKTDCKGEIIPDVVDLFRSITDTVYALHDDSLPDEYVDKLISIFTSTSVDEFNGLFESLKNDLFKSQLQASITNSLIVPSTESSSLTNNLAGASYVLEYACRAYYTLCQKGSWDKCLQQAPGDSAFIAGDGSQPPTTERRCFNCNEPTHHLRNCPKPRDHATINKNRELRGSKRQPTGFRGGRTPYTRPTKWRLPEDGENNKRVIDNKPYTFNPTSKRWEPDSTPDSGQLPQGANVSQPPVPPTAPATPTAPPAPSPTTFDLPTNMNSETKKQFISLAMKHWQQQWDDA</sequence>
<feature type="domain" description="CCHC-type" evidence="3">
    <location>
        <begin position="431"/>
        <end position="448"/>
    </location>
</feature>
<feature type="region of interest" description="Disordered" evidence="2">
    <location>
        <begin position="439"/>
        <end position="563"/>
    </location>
</feature>
<evidence type="ECO:0000313" key="5">
    <source>
        <dbReference type="Proteomes" id="UP000095751"/>
    </source>
</evidence>
<evidence type="ECO:0000256" key="1">
    <source>
        <dbReference type="PROSITE-ProRule" id="PRU00047"/>
    </source>
</evidence>
<keyword evidence="1" id="KW-0479">Metal-binding</keyword>
<dbReference type="Proteomes" id="UP000095751">
    <property type="component" value="Unassembled WGS sequence"/>
</dbReference>
<gene>
    <name evidence="4" type="ORF">FRACYDRAFT_235286</name>
</gene>
<evidence type="ECO:0000313" key="4">
    <source>
        <dbReference type="EMBL" id="OEU19239.1"/>
    </source>
</evidence>
<dbReference type="GO" id="GO:0008270">
    <property type="term" value="F:zinc ion binding"/>
    <property type="evidence" value="ECO:0007669"/>
    <property type="project" value="UniProtKB-KW"/>
</dbReference>
<name>A0A1E7FM43_9STRA</name>
<reference evidence="4 5" key="1">
    <citation type="submission" date="2016-09" db="EMBL/GenBank/DDBJ databases">
        <title>Extensive genetic diversity and differential bi-allelic expression allows diatom success in the polar Southern Ocean.</title>
        <authorList>
            <consortium name="DOE Joint Genome Institute"/>
            <person name="Mock T."/>
            <person name="Otillar R.P."/>
            <person name="Strauss J."/>
            <person name="Dupont C."/>
            <person name="Frickenhaus S."/>
            <person name="Maumus F."/>
            <person name="Mcmullan M."/>
            <person name="Sanges R."/>
            <person name="Schmutz J."/>
            <person name="Toseland A."/>
            <person name="Valas R."/>
            <person name="Veluchamy A."/>
            <person name="Ward B.J."/>
            <person name="Allen A."/>
            <person name="Barry K."/>
            <person name="Falciatore A."/>
            <person name="Ferrante M."/>
            <person name="Fortunato A.E."/>
            <person name="Gloeckner G."/>
            <person name="Gruber A."/>
            <person name="Hipkin R."/>
            <person name="Janech M."/>
            <person name="Kroth P."/>
            <person name="Leese F."/>
            <person name="Lindquist E."/>
            <person name="Lyon B.R."/>
            <person name="Martin J."/>
            <person name="Mayer C."/>
            <person name="Parker M."/>
            <person name="Quesneville H."/>
            <person name="Raymond J."/>
            <person name="Uhlig C."/>
            <person name="Valentin K.U."/>
            <person name="Worden A.Z."/>
            <person name="Armbrust E.V."/>
            <person name="Bowler C."/>
            <person name="Green B."/>
            <person name="Moulton V."/>
            <person name="Van Oosterhout C."/>
            <person name="Grigoriev I."/>
        </authorList>
    </citation>
    <scope>NUCLEOTIDE SEQUENCE [LARGE SCALE GENOMIC DNA]</scope>
    <source>
        <strain evidence="4 5">CCMP1102</strain>
    </source>
</reference>
<feature type="compositionally biased region" description="Pro residues" evidence="2">
    <location>
        <begin position="531"/>
        <end position="548"/>
    </location>
</feature>
<dbReference type="EMBL" id="KV784355">
    <property type="protein sequence ID" value="OEU19239.1"/>
    <property type="molecule type" value="Genomic_DNA"/>
</dbReference>
<keyword evidence="1" id="KW-0863">Zinc-finger</keyword>
<dbReference type="GO" id="GO:0003676">
    <property type="term" value="F:nucleic acid binding"/>
    <property type="evidence" value="ECO:0007669"/>
    <property type="project" value="InterPro"/>
</dbReference>
<dbReference type="Gene3D" id="4.10.60.10">
    <property type="entry name" value="Zinc finger, CCHC-type"/>
    <property type="match status" value="1"/>
</dbReference>
<keyword evidence="1" id="KW-0862">Zinc</keyword>
<feature type="compositionally biased region" description="Polar residues" evidence="2">
    <location>
        <begin position="516"/>
        <end position="530"/>
    </location>
</feature>
<dbReference type="KEGG" id="fcy:FRACYDRAFT_235286"/>
<evidence type="ECO:0000259" key="3">
    <source>
        <dbReference type="PROSITE" id="PS50158"/>
    </source>
</evidence>
<dbReference type="InterPro" id="IPR001878">
    <property type="entry name" value="Znf_CCHC"/>
</dbReference>
<feature type="compositionally biased region" description="Basic and acidic residues" evidence="2">
    <location>
        <begin position="485"/>
        <end position="498"/>
    </location>
</feature>
<evidence type="ECO:0000256" key="2">
    <source>
        <dbReference type="SAM" id="MobiDB-lite"/>
    </source>
</evidence>